<evidence type="ECO:0000313" key="1">
    <source>
        <dbReference type="EMBL" id="CEP16903.1"/>
    </source>
</evidence>
<dbReference type="OrthoDB" id="2206220at2759"/>
<keyword evidence="2" id="KW-1185">Reference proteome</keyword>
<reference evidence="1 2" key="1">
    <citation type="submission" date="2014-09" db="EMBL/GenBank/DDBJ databases">
        <authorList>
            <person name="Ellenberger Sabrina"/>
        </authorList>
    </citation>
    <scope>NUCLEOTIDE SEQUENCE [LARGE SCALE GENOMIC DNA]</scope>
    <source>
        <strain evidence="1 2">CBS 412.66</strain>
    </source>
</reference>
<gene>
    <name evidence="1" type="primary">PARPA_11183.1 scaffold 42812</name>
</gene>
<dbReference type="Proteomes" id="UP000054107">
    <property type="component" value="Unassembled WGS sequence"/>
</dbReference>
<evidence type="ECO:0000313" key="2">
    <source>
        <dbReference type="Proteomes" id="UP000054107"/>
    </source>
</evidence>
<dbReference type="AlphaFoldDB" id="A0A0B7NNF3"/>
<name>A0A0B7NNF3_9FUNG</name>
<sequence length="222" mass="25912">MTIKGSLNTIEFQKHYRKALEQFVLIFNDITRDVYILLNFFFLHKFCNSQFDALQCHFNWAFFQEVWLSLIARSQHGGYPPGQETRARRAKIAVHFEDYLNASVYQLPAFKYVQQTAIYEAEKMYTAYIVSIKETFRNQLRCVVHLLLKVQERSKTSRLQAKLHKSTTSVHTTNQQLKTRTYQEITEPAKLFKETLSSGSDSEILPATLAPEGGVYLRTIER</sequence>
<accession>A0A0B7NNF3</accession>
<dbReference type="EMBL" id="LN733376">
    <property type="protein sequence ID" value="CEP16903.1"/>
    <property type="molecule type" value="Genomic_DNA"/>
</dbReference>
<protein>
    <submittedName>
        <fullName evidence="1">Uncharacterized protein</fullName>
    </submittedName>
</protein>
<proteinExistence type="predicted"/>
<organism evidence="1 2">
    <name type="scientific">Parasitella parasitica</name>
    <dbReference type="NCBI Taxonomy" id="35722"/>
    <lineage>
        <taxon>Eukaryota</taxon>
        <taxon>Fungi</taxon>
        <taxon>Fungi incertae sedis</taxon>
        <taxon>Mucoromycota</taxon>
        <taxon>Mucoromycotina</taxon>
        <taxon>Mucoromycetes</taxon>
        <taxon>Mucorales</taxon>
        <taxon>Mucorineae</taxon>
        <taxon>Mucoraceae</taxon>
        <taxon>Parasitella</taxon>
    </lineage>
</organism>